<feature type="coiled-coil region" evidence="1">
    <location>
        <begin position="222"/>
        <end position="344"/>
    </location>
</feature>
<feature type="region of interest" description="Disordered" evidence="2">
    <location>
        <begin position="1"/>
        <end position="25"/>
    </location>
</feature>
<feature type="region of interest" description="Disordered" evidence="2">
    <location>
        <begin position="109"/>
        <end position="131"/>
    </location>
</feature>
<proteinExistence type="predicted"/>
<reference evidence="3" key="2">
    <citation type="submission" date="2021-05" db="EMBL/GenBank/DDBJ databases">
        <authorList>
            <person name="Pain A."/>
        </authorList>
    </citation>
    <scope>NUCLEOTIDE SEQUENCE</scope>
    <source>
        <strain evidence="3">1802A</strain>
    </source>
</reference>
<dbReference type="AlphaFoldDB" id="A0AAD9G7U9"/>
<feature type="region of interest" description="Disordered" evidence="2">
    <location>
        <begin position="543"/>
        <end position="562"/>
    </location>
</feature>
<protein>
    <submittedName>
        <fullName evidence="3">Uncharacterized protein</fullName>
    </submittedName>
</protein>
<keyword evidence="4" id="KW-1185">Reference proteome</keyword>
<name>A0AAD9G7U9_BABDI</name>
<evidence type="ECO:0000256" key="2">
    <source>
        <dbReference type="SAM" id="MobiDB-lite"/>
    </source>
</evidence>
<evidence type="ECO:0000256" key="1">
    <source>
        <dbReference type="SAM" id="Coils"/>
    </source>
</evidence>
<evidence type="ECO:0000313" key="4">
    <source>
        <dbReference type="Proteomes" id="UP001195914"/>
    </source>
</evidence>
<keyword evidence="1" id="KW-0175">Coiled coil</keyword>
<organism evidence="3 4">
    <name type="scientific">Babesia divergens</name>
    <dbReference type="NCBI Taxonomy" id="32595"/>
    <lineage>
        <taxon>Eukaryota</taxon>
        <taxon>Sar</taxon>
        <taxon>Alveolata</taxon>
        <taxon>Apicomplexa</taxon>
        <taxon>Aconoidasida</taxon>
        <taxon>Piroplasmida</taxon>
        <taxon>Babesiidae</taxon>
        <taxon>Babesia</taxon>
    </lineage>
</organism>
<dbReference type="Proteomes" id="UP001195914">
    <property type="component" value="Unassembled WGS sequence"/>
</dbReference>
<dbReference type="EMBL" id="JAHBMH010000073">
    <property type="protein sequence ID" value="KAK1933484.1"/>
    <property type="molecule type" value="Genomic_DNA"/>
</dbReference>
<gene>
    <name evidence="3" type="ORF">X943_003851</name>
</gene>
<comment type="caution">
    <text evidence="3">The sequence shown here is derived from an EMBL/GenBank/DDBJ whole genome shotgun (WGS) entry which is preliminary data.</text>
</comment>
<evidence type="ECO:0000313" key="3">
    <source>
        <dbReference type="EMBL" id="KAK1933484.1"/>
    </source>
</evidence>
<sequence>MDDIIDSSMNTLSTPVDETATHDGTEGMVPTAGPAHAKGIANAVNFVDIFGTDTSMTGLCNSGASDVSAADGSDVVGTRRGTSDETHMSKRLTFSDRVVYEARKLKQRLHKSHTENPGHVPPTAKTSGSISSAQYPVNDDEFLPYTAWVGGHVLKKDCMNSFSPAINRNFTAGVRSPLRMQSDSQVMEWFRNKFNLIESTYNDRATAISSLAIREERVEEPMEAVTSAMEEEIKQLREENERLKALESIDAQRRQELSEALSKVEELENTLAVERKHNEENLKDKMVLQQRITNYAEELKNLNESMDIVKAMHASELEEHENHKAELLSKIAQLQKDVTHFNDNLFSCYKVIESQKTEQSYLKEQNCTLNDELRRLKLDVRRLYEANSNLKSQNLSLIEINNRIRTKTLFKADVTDTCSTRGSCSSKASYISNDDFSFFHVINDTPSVNLCSDYGDSVHETKHSCYTGRSSDQHDDLLKCSAAVGTISSMSKRVTTEDKDVGQFYGKQGGVDYSASARQEDIRRCHAVVGSGNILLAGSYNKHDKDGSTTHSSNNGFSDKGDASTKDTCIVDHSTVYSADNSTPNYVEALSMRDLSTDSLGESSRGLTNKSWLLEKVSRISNRDSLDYLKEKIKLITSQECKTTSLV</sequence>
<reference evidence="3" key="1">
    <citation type="journal article" date="2014" name="Nucleic Acids Res.">
        <title>The evolutionary dynamics of variant antigen genes in Babesia reveal a history of genomic innovation underlying host-parasite interaction.</title>
        <authorList>
            <person name="Jackson A.P."/>
            <person name="Otto T.D."/>
            <person name="Darby A."/>
            <person name="Ramaprasad A."/>
            <person name="Xia D."/>
            <person name="Echaide I.E."/>
            <person name="Farber M."/>
            <person name="Gahlot S."/>
            <person name="Gamble J."/>
            <person name="Gupta D."/>
            <person name="Gupta Y."/>
            <person name="Jackson L."/>
            <person name="Malandrin L."/>
            <person name="Malas T.B."/>
            <person name="Moussa E."/>
            <person name="Nair M."/>
            <person name="Reid A.J."/>
            <person name="Sanders M."/>
            <person name="Sharma J."/>
            <person name="Tracey A."/>
            <person name="Quail M.A."/>
            <person name="Weir W."/>
            <person name="Wastling J.M."/>
            <person name="Hall N."/>
            <person name="Willadsen P."/>
            <person name="Lingelbach K."/>
            <person name="Shiels B."/>
            <person name="Tait A."/>
            <person name="Berriman M."/>
            <person name="Allred D.R."/>
            <person name="Pain A."/>
        </authorList>
    </citation>
    <scope>NUCLEOTIDE SEQUENCE</scope>
    <source>
        <strain evidence="3">1802A</strain>
    </source>
</reference>
<accession>A0AAD9G7U9</accession>
<feature type="compositionally biased region" description="Polar residues" evidence="2">
    <location>
        <begin position="7"/>
        <end position="16"/>
    </location>
</feature>